<dbReference type="EMBL" id="KZ819297">
    <property type="protein sequence ID" value="PWN96828.1"/>
    <property type="molecule type" value="Genomic_DNA"/>
</dbReference>
<organism evidence="2 3">
    <name type="scientific">Tilletiopsis washingtonensis</name>
    <dbReference type="NCBI Taxonomy" id="58919"/>
    <lineage>
        <taxon>Eukaryota</taxon>
        <taxon>Fungi</taxon>
        <taxon>Dikarya</taxon>
        <taxon>Basidiomycota</taxon>
        <taxon>Ustilaginomycotina</taxon>
        <taxon>Exobasidiomycetes</taxon>
        <taxon>Entylomatales</taxon>
        <taxon>Entylomatales incertae sedis</taxon>
        <taxon>Tilletiopsis</taxon>
    </lineage>
</organism>
<evidence type="ECO:0000313" key="2">
    <source>
        <dbReference type="EMBL" id="PWN96828.1"/>
    </source>
</evidence>
<gene>
    <name evidence="2" type="ORF">FA09DRAFT_330912</name>
</gene>
<dbReference type="CDD" id="cd09917">
    <property type="entry name" value="F-box_SF"/>
    <property type="match status" value="1"/>
</dbReference>
<dbReference type="InterPro" id="IPR001810">
    <property type="entry name" value="F-box_dom"/>
</dbReference>
<sequence>MLSLVALPVEIQLEIFTRCTYESLKQLQRTCTQVKNLIVESAALDSQLFRVKEVDVALLRKCQASLDADRATIAAVEAKSKGDSFEEVRLLSERLDVPWGGWGSSVRPVRLHRLLEQTVTITTNEFEEHWVSTYKPESYGLDHLIYLHKLAVIKENATDPPVSHLIMHDPRSPLKTKNLGIAKRGASVEIHNSSNEPVTVEQFLRNYYFYAKHANKKYNAVGWHKDKTWLAGWGSSELRTDGTLVLDETRYE</sequence>
<name>A0A316Z783_9BASI</name>
<dbReference type="PROSITE" id="PS50181">
    <property type="entry name" value="FBOX"/>
    <property type="match status" value="1"/>
</dbReference>
<accession>A0A316Z783</accession>
<feature type="domain" description="F-box" evidence="1">
    <location>
        <begin position="1"/>
        <end position="52"/>
    </location>
</feature>
<reference evidence="2 3" key="1">
    <citation type="journal article" date="2018" name="Mol. Biol. Evol.">
        <title>Broad Genomic Sampling Reveals a Smut Pathogenic Ancestry of the Fungal Clade Ustilaginomycotina.</title>
        <authorList>
            <person name="Kijpornyongpan T."/>
            <person name="Mondo S.J."/>
            <person name="Barry K."/>
            <person name="Sandor L."/>
            <person name="Lee J."/>
            <person name="Lipzen A."/>
            <person name="Pangilinan J."/>
            <person name="LaButti K."/>
            <person name="Hainaut M."/>
            <person name="Henrissat B."/>
            <person name="Grigoriev I.V."/>
            <person name="Spatafora J.W."/>
            <person name="Aime M.C."/>
        </authorList>
    </citation>
    <scope>NUCLEOTIDE SEQUENCE [LARGE SCALE GENOMIC DNA]</scope>
    <source>
        <strain evidence="2 3">MCA 4186</strain>
    </source>
</reference>
<dbReference type="GeneID" id="37270338"/>
<dbReference type="SUPFAM" id="SSF81383">
    <property type="entry name" value="F-box domain"/>
    <property type="match status" value="1"/>
</dbReference>
<dbReference type="AlphaFoldDB" id="A0A316Z783"/>
<dbReference type="Proteomes" id="UP000245946">
    <property type="component" value="Unassembled WGS sequence"/>
</dbReference>
<dbReference type="InterPro" id="IPR036047">
    <property type="entry name" value="F-box-like_dom_sf"/>
</dbReference>
<evidence type="ECO:0000313" key="3">
    <source>
        <dbReference type="Proteomes" id="UP000245946"/>
    </source>
</evidence>
<keyword evidence="3" id="KW-1185">Reference proteome</keyword>
<proteinExistence type="predicted"/>
<dbReference type="RefSeq" id="XP_025597107.1">
    <property type="nucleotide sequence ID" value="XM_025742794.1"/>
</dbReference>
<protein>
    <recommendedName>
        <fullName evidence="1">F-box domain-containing protein</fullName>
    </recommendedName>
</protein>
<evidence type="ECO:0000259" key="1">
    <source>
        <dbReference type="PROSITE" id="PS50181"/>
    </source>
</evidence>